<feature type="chain" id="PRO_5026801097" evidence="2">
    <location>
        <begin position="20"/>
        <end position="181"/>
    </location>
</feature>
<dbReference type="InParanoid" id="A0A6J2Y7Y2"/>
<sequence>MIDLMWYLGLPMFAVGVCGVPYKRESENGTRYDWNQYDTVYDRKQTGTENLKVNVDGVSLIWTTNSLLAAAALLEPALYGEFPDSNVDLIFGSDGEKPEDIDLFGEKPSSTTKKPVEKPNKTTSPTSTTETVPEVVIVEHNTPKVESSQKKSSPGIRRRIQWPQLLKSVLRSRSPEPEADE</sequence>
<reference evidence="4" key="1">
    <citation type="submission" date="2025-08" db="UniProtKB">
        <authorList>
            <consortium name="RefSeq"/>
        </authorList>
    </citation>
    <scope>IDENTIFICATION</scope>
    <source>
        <tissue evidence="4">Gonads</tissue>
    </source>
</reference>
<accession>A0A6J2Y7Y2</accession>
<feature type="compositionally biased region" description="Low complexity" evidence="1">
    <location>
        <begin position="122"/>
        <end position="135"/>
    </location>
</feature>
<protein>
    <submittedName>
        <fullName evidence="4">Uncharacterized protein LOC115884781</fullName>
    </submittedName>
</protein>
<keyword evidence="2" id="KW-0732">Signal</keyword>
<dbReference type="KEGG" id="soy:115884781"/>
<feature type="region of interest" description="Disordered" evidence="1">
    <location>
        <begin position="98"/>
        <end position="159"/>
    </location>
</feature>
<evidence type="ECO:0000313" key="4">
    <source>
        <dbReference type="RefSeq" id="XP_030759316.1"/>
    </source>
</evidence>
<evidence type="ECO:0000256" key="2">
    <source>
        <dbReference type="SAM" id="SignalP"/>
    </source>
</evidence>
<gene>
    <name evidence="4" type="primary">LOC115884781</name>
</gene>
<dbReference type="AlphaFoldDB" id="A0A6J2Y7Y2"/>
<name>A0A6J2Y7Y2_SITOR</name>
<feature type="signal peptide" evidence="2">
    <location>
        <begin position="1"/>
        <end position="19"/>
    </location>
</feature>
<evidence type="ECO:0000313" key="3">
    <source>
        <dbReference type="Proteomes" id="UP000504635"/>
    </source>
</evidence>
<dbReference type="OrthoDB" id="8192989at2759"/>
<proteinExistence type="predicted"/>
<evidence type="ECO:0000256" key="1">
    <source>
        <dbReference type="SAM" id="MobiDB-lite"/>
    </source>
</evidence>
<dbReference type="GeneID" id="115884781"/>
<keyword evidence="3" id="KW-1185">Reference proteome</keyword>
<organism evidence="3 4">
    <name type="scientific">Sitophilus oryzae</name>
    <name type="common">Rice weevil</name>
    <name type="synonym">Curculio oryzae</name>
    <dbReference type="NCBI Taxonomy" id="7048"/>
    <lineage>
        <taxon>Eukaryota</taxon>
        <taxon>Metazoa</taxon>
        <taxon>Ecdysozoa</taxon>
        <taxon>Arthropoda</taxon>
        <taxon>Hexapoda</taxon>
        <taxon>Insecta</taxon>
        <taxon>Pterygota</taxon>
        <taxon>Neoptera</taxon>
        <taxon>Endopterygota</taxon>
        <taxon>Coleoptera</taxon>
        <taxon>Polyphaga</taxon>
        <taxon>Cucujiformia</taxon>
        <taxon>Curculionidae</taxon>
        <taxon>Dryophthorinae</taxon>
        <taxon>Sitophilus</taxon>
    </lineage>
</organism>
<dbReference type="Proteomes" id="UP000504635">
    <property type="component" value="Unplaced"/>
</dbReference>
<dbReference type="RefSeq" id="XP_030759316.1">
    <property type="nucleotide sequence ID" value="XM_030903456.1"/>
</dbReference>